<dbReference type="PANTHER" id="PTHR43283:SF7">
    <property type="entry name" value="BETA-LACTAMASE-RELATED DOMAIN-CONTAINING PROTEIN"/>
    <property type="match status" value="1"/>
</dbReference>
<gene>
    <name evidence="2" type="ORF">SAMN04488570_3008</name>
</gene>
<name>A0A1H1W1M9_9ACTN</name>
<dbReference type="Gene3D" id="3.40.710.10">
    <property type="entry name" value="DD-peptidase/beta-lactamase superfamily"/>
    <property type="match status" value="1"/>
</dbReference>
<evidence type="ECO:0000259" key="1">
    <source>
        <dbReference type="Pfam" id="PF00144"/>
    </source>
</evidence>
<dbReference type="SUPFAM" id="SSF56601">
    <property type="entry name" value="beta-lactamase/transpeptidase-like"/>
    <property type="match status" value="1"/>
</dbReference>
<keyword evidence="3" id="KW-1185">Reference proteome</keyword>
<organism evidence="2 3">
    <name type="scientific">Nocardioides scoriae</name>
    <dbReference type="NCBI Taxonomy" id="642780"/>
    <lineage>
        <taxon>Bacteria</taxon>
        <taxon>Bacillati</taxon>
        <taxon>Actinomycetota</taxon>
        <taxon>Actinomycetes</taxon>
        <taxon>Propionibacteriales</taxon>
        <taxon>Nocardioidaceae</taxon>
        <taxon>Nocardioides</taxon>
    </lineage>
</organism>
<dbReference type="STRING" id="642780.SAMN04488570_3008"/>
<dbReference type="InterPro" id="IPR050789">
    <property type="entry name" value="Diverse_Enzym_Activities"/>
</dbReference>
<dbReference type="InterPro" id="IPR012338">
    <property type="entry name" value="Beta-lactam/transpept-like"/>
</dbReference>
<proteinExistence type="predicted"/>
<sequence>MGQVTWGRGTSVPASRFGGVTLPRSTPRDQGVDAAGLLAFLDAAEREELGLHGLVVARHGHVVAEAHWAPYAADRVHLAYSLSKTLTATAVGVLVGDRVLGLDDLVLERLPRQPAGSVAPGWERVRVRHCLSMTVGHDVDAWDRVGSRGAASPVGEDWLPRVLAVALDHEPGTTFTYDQVATYLLARVVHHVTGRGLSELLADRVLGPLGLPTPPWHRDPLGHEIGFSGAHLTTGTIASLAQLLLDGGVRDGVRLLDAAYVEEALRPVGPRNREESAGPDWRRGYGFSFWAQRHGCRGDGAFGQFLVVLPEQDAVVAITSENDVMQATLDALWAHVVPALGGPGASSDGSSDRALAARLAAVEVPPLRAGAGATLPEGDVVVQRRGGDVAPAYDEVRVDADGTRLALRRDGEWHEVAVSDGTWASSTWTGDRARLPLVASGGWVDEHVHRTRVLVVETPHSFSVEVDRRTGSADLAWRRLPLSGADPWALAVRPA</sequence>
<feature type="domain" description="Beta-lactamase-related" evidence="1">
    <location>
        <begin position="53"/>
        <end position="323"/>
    </location>
</feature>
<dbReference type="Proteomes" id="UP000198859">
    <property type="component" value="Chromosome I"/>
</dbReference>
<dbReference type="InterPro" id="IPR001466">
    <property type="entry name" value="Beta-lactam-related"/>
</dbReference>
<dbReference type="EMBL" id="LT629757">
    <property type="protein sequence ID" value="SDS90925.1"/>
    <property type="molecule type" value="Genomic_DNA"/>
</dbReference>
<dbReference type="PANTHER" id="PTHR43283">
    <property type="entry name" value="BETA-LACTAMASE-RELATED"/>
    <property type="match status" value="1"/>
</dbReference>
<accession>A0A1H1W1M9</accession>
<protein>
    <submittedName>
        <fullName evidence="2">CubicO group peptidase, beta-lactamase class C family</fullName>
    </submittedName>
</protein>
<reference evidence="3" key="1">
    <citation type="submission" date="2016-10" db="EMBL/GenBank/DDBJ databases">
        <authorList>
            <person name="Varghese N."/>
            <person name="Submissions S."/>
        </authorList>
    </citation>
    <scope>NUCLEOTIDE SEQUENCE [LARGE SCALE GENOMIC DNA]</scope>
    <source>
        <strain evidence="3">DSM 22127</strain>
    </source>
</reference>
<evidence type="ECO:0000313" key="3">
    <source>
        <dbReference type="Proteomes" id="UP000198859"/>
    </source>
</evidence>
<dbReference type="Pfam" id="PF00144">
    <property type="entry name" value="Beta-lactamase"/>
    <property type="match status" value="1"/>
</dbReference>
<dbReference type="AlphaFoldDB" id="A0A1H1W1M9"/>
<evidence type="ECO:0000313" key="2">
    <source>
        <dbReference type="EMBL" id="SDS90925.1"/>
    </source>
</evidence>